<evidence type="ECO:0000259" key="5">
    <source>
        <dbReference type="Pfam" id="PF05193"/>
    </source>
</evidence>
<feature type="domain" description="Peptidase M16 C-terminal" evidence="5">
    <location>
        <begin position="672"/>
        <end position="851"/>
    </location>
</feature>
<evidence type="ECO:0000256" key="3">
    <source>
        <dbReference type="RuleBase" id="RU004447"/>
    </source>
</evidence>
<comment type="caution">
    <text evidence="6">The sequence shown here is derived from an EMBL/GenBank/DDBJ whole genome shotgun (WGS) entry which is preliminary data.</text>
</comment>
<feature type="domain" description="Peptidase M16 N-terminal" evidence="4">
    <location>
        <begin position="64"/>
        <end position="209"/>
    </location>
</feature>
<feature type="domain" description="Peptidase M16 N-terminal" evidence="4">
    <location>
        <begin position="538"/>
        <end position="641"/>
    </location>
</feature>
<dbReference type="PANTHER" id="PTHR11851">
    <property type="entry name" value="METALLOPROTEASE"/>
    <property type="match status" value="1"/>
</dbReference>
<dbReference type="PANTHER" id="PTHR11851:SF49">
    <property type="entry name" value="MITOCHONDRIAL-PROCESSING PEPTIDASE SUBUNIT ALPHA"/>
    <property type="match status" value="1"/>
</dbReference>
<comment type="similarity">
    <text evidence="2 3">Belongs to the peptidase M16 family.</text>
</comment>
<comment type="cofactor">
    <cofactor evidence="1">
        <name>Zn(2+)</name>
        <dbReference type="ChEBI" id="CHEBI:29105"/>
    </cofactor>
</comment>
<evidence type="ECO:0000259" key="4">
    <source>
        <dbReference type="Pfam" id="PF00675"/>
    </source>
</evidence>
<dbReference type="InterPro" id="IPR050361">
    <property type="entry name" value="MPP/UQCRC_Complex"/>
</dbReference>
<dbReference type="Proteomes" id="UP000663859">
    <property type="component" value="Unassembled WGS sequence"/>
</dbReference>
<dbReference type="InterPro" id="IPR007863">
    <property type="entry name" value="Peptidase_M16_C"/>
</dbReference>
<dbReference type="Pfam" id="PF00675">
    <property type="entry name" value="Peptidase_M16"/>
    <property type="match status" value="2"/>
</dbReference>
<sequence length="962" mass="107351">MRKTFPLARALLWRTGMFLSFVAWLAPFSPRSTLAAPFPLPKGVRQGPSVEGITEYDLPNGLKVLLFPDPSRPTITVNVTYLVGSRNESYGETGMAHLLEHMLFKGTPRHPHIPQELTEHGAKPNATTSWDRTNFFETFPATDANLDWALDLEADRMVHAILRKDEFEREMTVVRNEFEMGENAPWSVLFKHLMAAAYRWHNYGKPVIGARSDIENVSLDRLAAFYRRYYRPDNCVLILSGAFDPGHALALVVKHFATIPRPSGSLPQTHTEEPSQEGLRRVVVERAGGTPLVMVGVHIPAASHPDIAPLEVLADALGDTPSGRLYHKLVETQKASSVGDDVLALREPGMAVFYAEGPAGSDAHLLEQGILQTLDEAMRSPPSEEEVARIRRKLLKEMELALANSERIGLYLSEFIAAGDWRLFFLRRDWLEKVSAAQVARVARTYLPETNRTVAVYVPAAQVARVEIPHAPDLAALLRDYRGKGEIEPGEALDPDPSSLEARIQRAVVSPGIATAVLTKRTRADLVHACLSLQWGTERNLRGTSTVARLAAHMLSRGTTQHSRQELEDELDRLKARVSWSSEPGGITVQMESPRTTFFRLLELVTEMLRKPSFSSSEWEQLKAEELTELEQERSEPTEVAYREALRHMNPYPQGDVRYVPTFEEEIKEVQKVSLEEAKAFYGRFYGANHGEVSVVGNLGLTQVSQKLQSLFGGWESREPFEPIFHPLVQNQTLRKVLPIPDKPNAAFVACQALALSDENPDYPALVLGTYILGGGFLSSRLALRIRAQEGLSYHVGAHLELTPKDSTALFLASAIAAPQNVAKVEKAYFEEVTRILKEGVRKDELAKAQEGWLQMRRLLRSNDRELATLLATRARWGRTLAWDGKLEAQIRNLSVAEVTAALRKYLDPNRMSVFLAGDLARLKTALVPILSPPGLARERRGFLLNVPTGPYATFSPAWEAW</sequence>
<keyword evidence="7" id="KW-1185">Reference proteome</keyword>
<protein>
    <submittedName>
        <fullName evidence="6">Insulinase family protein</fullName>
    </submittedName>
</protein>
<dbReference type="AlphaFoldDB" id="A0A8J2BNT4"/>
<evidence type="ECO:0000256" key="2">
    <source>
        <dbReference type="ARBA" id="ARBA00007261"/>
    </source>
</evidence>
<evidence type="ECO:0000313" key="6">
    <source>
        <dbReference type="EMBL" id="CAF0699255.1"/>
    </source>
</evidence>
<dbReference type="GO" id="GO:0006508">
    <property type="term" value="P:proteolysis"/>
    <property type="evidence" value="ECO:0007669"/>
    <property type="project" value="InterPro"/>
</dbReference>
<dbReference type="GO" id="GO:0046872">
    <property type="term" value="F:metal ion binding"/>
    <property type="evidence" value="ECO:0007669"/>
    <property type="project" value="InterPro"/>
</dbReference>
<dbReference type="SUPFAM" id="SSF63411">
    <property type="entry name" value="LuxS/MPP-like metallohydrolase"/>
    <property type="match status" value="4"/>
</dbReference>
<dbReference type="GO" id="GO:0004222">
    <property type="term" value="F:metalloendopeptidase activity"/>
    <property type="evidence" value="ECO:0007669"/>
    <property type="project" value="InterPro"/>
</dbReference>
<organism evidence="6 7">
    <name type="scientific">Candidatus Methylacidithermus pantelleriae</name>
    <dbReference type="NCBI Taxonomy" id="2744239"/>
    <lineage>
        <taxon>Bacteria</taxon>
        <taxon>Pseudomonadati</taxon>
        <taxon>Verrucomicrobiota</taxon>
        <taxon>Methylacidiphilae</taxon>
        <taxon>Methylacidiphilales</taxon>
        <taxon>Methylacidiphilaceae</taxon>
        <taxon>Candidatus Methylacidithermus</taxon>
    </lineage>
</organism>
<dbReference type="RefSeq" id="WP_174582136.1">
    <property type="nucleotide sequence ID" value="NZ_CAJNOB010000023.1"/>
</dbReference>
<dbReference type="InterPro" id="IPR011765">
    <property type="entry name" value="Pept_M16_N"/>
</dbReference>
<proteinExistence type="inferred from homology"/>
<evidence type="ECO:0000256" key="1">
    <source>
        <dbReference type="ARBA" id="ARBA00001947"/>
    </source>
</evidence>
<dbReference type="EMBL" id="CAJNOB010000023">
    <property type="protein sequence ID" value="CAF0699255.1"/>
    <property type="molecule type" value="Genomic_DNA"/>
</dbReference>
<gene>
    <name evidence="6" type="ORF">MPNT_30176</name>
</gene>
<dbReference type="Pfam" id="PF05193">
    <property type="entry name" value="Peptidase_M16_C"/>
    <property type="match status" value="2"/>
</dbReference>
<evidence type="ECO:0000313" key="7">
    <source>
        <dbReference type="Proteomes" id="UP000663859"/>
    </source>
</evidence>
<accession>A0A8J2BNT4</accession>
<dbReference type="PROSITE" id="PS00143">
    <property type="entry name" value="INSULINASE"/>
    <property type="match status" value="1"/>
</dbReference>
<dbReference type="Gene3D" id="3.30.830.10">
    <property type="entry name" value="Metalloenzyme, LuxS/M16 peptidase-like"/>
    <property type="match status" value="4"/>
</dbReference>
<dbReference type="InterPro" id="IPR001431">
    <property type="entry name" value="Pept_M16_Zn_BS"/>
</dbReference>
<dbReference type="InterPro" id="IPR011249">
    <property type="entry name" value="Metalloenz_LuxS/M16"/>
</dbReference>
<name>A0A8J2BNT4_9BACT</name>
<reference evidence="6" key="1">
    <citation type="submission" date="2021-02" db="EMBL/GenBank/DDBJ databases">
        <authorList>
            <person name="Cremers G."/>
            <person name="Picone N."/>
        </authorList>
    </citation>
    <scope>NUCLEOTIDE SEQUENCE</scope>
    <source>
        <strain evidence="6">PQ17</strain>
    </source>
</reference>
<feature type="domain" description="Peptidase M16 C-terminal" evidence="5">
    <location>
        <begin position="216"/>
        <end position="394"/>
    </location>
</feature>